<comment type="caution">
    <text evidence="9">The sequence shown here is derived from an EMBL/GenBank/DDBJ whole genome shotgun (WGS) entry which is preliminary data.</text>
</comment>
<feature type="compositionally biased region" description="Polar residues" evidence="7">
    <location>
        <begin position="112"/>
        <end position="133"/>
    </location>
</feature>
<evidence type="ECO:0000256" key="6">
    <source>
        <dbReference type="RuleBase" id="RU000682"/>
    </source>
</evidence>
<keyword evidence="3 5" id="KW-0371">Homeobox</keyword>
<keyword evidence="2 5" id="KW-0238">DNA-binding</keyword>
<gene>
    <name evidence="9" type="ORF">SNE40_001132</name>
</gene>
<dbReference type="FunFam" id="1.10.10.60:FF:000679">
    <property type="entry name" value="Homeobox protein aristaless"/>
    <property type="match status" value="1"/>
</dbReference>
<sequence>MYTDSRKDFIVNGVNEWGFDSVSAANKLDRCLNKKPRHRTTFSPHQLEEMEKAFRRAPYPDVITREELAQRLGLQEARVQVWFQNRRAKWRKGVAPKVHPQTDEDDERKSTPDTSPVSSYQTEPTDLPLTSSAPWQPWNIPKSYLWYTNWMQGSPPPCAWPGPPASSLPYDSQALDRQIDCQFTYKDIPQKNDINLPMTYA</sequence>
<dbReference type="GO" id="GO:0000977">
    <property type="term" value="F:RNA polymerase II transcription regulatory region sequence-specific DNA binding"/>
    <property type="evidence" value="ECO:0007669"/>
    <property type="project" value="TreeGrafter"/>
</dbReference>
<dbReference type="AlphaFoldDB" id="A0AAN8QAU2"/>
<dbReference type="GO" id="GO:0000981">
    <property type="term" value="F:DNA-binding transcription factor activity, RNA polymerase II-specific"/>
    <property type="evidence" value="ECO:0007669"/>
    <property type="project" value="InterPro"/>
</dbReference>
<dbReference type="PANTHER" id="PTHR24329">
    <property type="entry name" value="HOMEOBOX PROTEIN ARISTALESS"/>
    <property type="match status" value="1"/>
</dbReference>
<dbReference type="Pfam" id="PF00046">
    <property type="entry name" value="Homeodomain"/>
    <property type="match status" value="1"/>
</dbReference>
<accession>A0AAN8QAU2</accession>
<dbReference type="SMART" id="SM00389">
    <property type="entry name" value="HOX"/>
    <property type="match status" value="1"/>
</dbReference>
<dbReference type="InterPro" id="IPR000047">
    <property type="entry name" value="HTH_motif"/>
</dbReference>
<dbReference type="Proteomes" id="UP001347796">
    <property type="component" value="Unassembled WGS sequence"/>
</dbReference>
<dbReference type="PANTHER" id="PTHR24329:SF543">
    <property type="entry name" value="FI01017P-RELATED"/>
    <property type="match status" value="1"/>
</dbReference>
<keyword evidence="10" id="KW-1185">Reference proteome</keyword>
<evidence type="ECO:0000259" key="8">
    <source>
        <dbReference type="PROSITE" id="PS50071"/>
    </source>
</evidence>
<dbReference type="EMBL" id="JAZGQO010000001">
    <property type="protein sequence ID" value="KAK6195775.1"/>
    <property type="molecule type" value="Genomic_DNA"/>
</dbReference>
<feature type="domain" description="Homeobox" evidence="8">
    <location>
        <begin position="33"/>
        <end position="93"/>
    </location>
</feature>
<evidence type="ECO:0000313" key="9">
    <source>
        <dbReference type="EMBL" id="KAK6195775.1"/>
    </source>
</evidence>
<dbReference type="SUPFAM" id="SSF46689">
    <property type="entry name" value="Homeodomain-like"/>
    <property type="match status" value="1"/>
</dbReference>
<dbReference type="GO" id="GO:0005634">
    <property type="term" value="C:nucleus"/>
    <property type="evidence" value="ECO:0007669"/>
    <property type="project" value="UniProtKB-SubCell"/>
</dbReference>
<organism evidence="9 10">
    <name type="scientific">Patella caerulea</name>
    <name type="common">Rayed Mediterranean limpet</name>
    <dbReference type="NCBI Taxonomy" id="87958"/>
    <lineage>
        <taxon>Eukaryota</taxon>
        <taxon>Metazoa</taxon>
        <taxon>Spiralia</taxon>
        <taxon>Lophotrochozoa</taxon>
        <taxon>Mollusca</taxon>
        <taxon>Gastropoda</taxon>
        <taxon>Patellogastropoda</taxon>
        <taxon>Patelloidea</taxon>
        <taxon>Patellidae</taxon>
        <taxon>Patella</taxon>
    </lineage>
</organism>
<protein>
    <recommendedName>
        <fullName evidence="8">Homeobox domain-containing protein</fullName>
    </recommendedName>
</protein>
<dbReference type="Gene3D" id="1.10.10.60">
    <property type="entry name" value="Homeodomain-like"/>
    <property type="match status" value="1"/>
</dbReference>
<dbReference type="InterPro" id="IPR050649">
    <property type="entry name" value="Paired_Homeobox_TFs"/>
</dbReference>
<feature type="DNA-binding region" description="Homeobox" evidence="5">
    <location>
        <begin position="35"/>
        <end position="94"/>
    </location>
</feature>
<dbReference type="InterPro" id="IPR017970">
    <property type="entry name" value="Homeobox_CS"/>
</dbReference>
<evidence type="ECO:0000256" key="5">
    <source>
        <dbReference type="PROSITE-ProRule" id="PRU00108"/>
    </source>
</evidence>
<dbReference type="InterPro" id="IPR001356">
    <property type="entry name" value="HD"/>
</dbReference>
<feature type="region of interest" description="Disordered" evidence="7">
    <location>
        <begin position="93"/>
        <end position="133"/>
    </location>
</feature>
<keyword evidence="4 5" id="KW-0539">Nucleus</keyword>
<comment type="subcellular location">
    <subcellularLocation>
        <location evidence="1 5 6">Nucleus</location>
    </subcellularLocation>
</comment>
<dbReference type="PROSITE" id="PS50071">
    <property type="entry name" value="HOMEOBOX_2"/>
    <property type="match status" value="1"/>
</dbReference>
<evidence type="ECO:0000256" key="1">
    <source>
        <dbReference type="ARBA" id="ARBA00004123"/>
    </source>
</evidence>
<evidence type="ECO:0000313" key="10">
    <source>
        <dbReference type="Proteomes" id="UP001347796"/>
    </source>
</evidence>
<proteinExistence type="predicted"/>
<reference evidence="9 10" key="1">
    <citation type="submission" date="2024-01" db="EMBL/GenBank/DDBJ databases">
        <title>The genome of the rayed Mediterranean limpet Patella caerulea (Linnaeus, 1758).</title>
        <authorList>
            <person name="Anh-Thu Weber A."/>
            <person name="Halstead-Nussloch G."/>
        </authorList>
    </citation>
    <scope>NUCLEOTIDE SEQUENCE [LARGE SCALE GENOMIC DNA]</scope>
    <source>
        <strain evidence="9">AATW-2023a</strain>
        <tissue evidence="9">Whole specimen</tissue>
    </source>
</reference>
<name>A0AAN8QAU2_PATCE</name>
<evidence type="ECO:0000256" key="3">
    <source>
        <dbReference type="ARBA" id="ARBA00023155"/>
    </source>
</evidence>
<dbReference type="PRINTS" id="PR00031">
    <property type="entry name" value="HTHREPRESSR"/>
</dbReference>
<dbReference type="InterPro" id="IPR009057">
    <property type="entry name" value="Homeodomain-like_sf"/>
</dbReference>
<evidence type="ECO:0000256" key="2">
    <source>
        <dbReference type="ARBA" id="ARBA00023125"/>
    </source>
</evidence>
<dbReference type="CDD" id="cd00086">
    <property type="entry name" value="homeodomain"/>
    <property type="match status" value="1"/>
</dbReference>
<evidence type="ECO:0000256" key="4">
    <source>
        <dbReference type="ARBA" id="ARBA00023242"/>
    </source>
</evidence>
<dbReference type="PROSITE" id="PS00027">
    <property type="entry name" value="HOMEOBOX_1"/>
    <property type="match status" value="1"/>
</dbReference>
<evidence type="ECO:0000256" key="7">
    <source>
        <dbReference type="SAM" id="MobiDB-lite"/>
    </source>
</evidence>